<evidence type="ECO:0000313" key="4">
    <source>
        <dbReference type="Proteomes" id="UP001224775"/>
    </source>
</evidence>
<dbReference type="EMBL" id="JATAAI010000005">
    <property type="protein sequence ID" value="KAK1745566.1"/>
    <property type="molecule type" value="Genomic_DNA"/>
</dbReference>
<dbReference type="PANTHER" id="PTHR22774:SF11">
    <property type="entry name" value="CHOREIN N-TERMINAL DOMAIN-CONTAINING PROTEIN"/>
    <property type="match status" value="1"/>
</dbReference>
<protein>
    <submittedName>
        <fullName evidence="3">Chorein N-terminal domain-containing protein</fullName>
    </submittedName>
</protein>
<feature type="region of interest" description="Disordered" evidence="2">
    <location>
        <begin position="423"/>
        <end position="461"/>
    </location>
</feature>
<feature type="region of interest" description="Disordered" evidence="2">
    <location>
        <begin position="1588"/>
        <end position="1609"/>
    </location>
</feature>
<gene>
    <name evidence="3" type="ORF">QTG54_003490</name>
</gene>
<feature type="coiled-coil region" evidence="1">
    <location>
        <begin position="2109"/>
        <end position="2140"/>
    </location>
</feature>
<feature type="compositionally biased region" description="Polar residues" evidence="2">
    <location>
        <begin position="429"/>
        <end position="441"/>
    </location>
</feature>
<evidence type="ECO:0000256" key="2">
    <source>
        <dbReference type="SAM" id="MobiDB-lite"/>
    </source>
</evidence>
<comment type="caution">
    <text evidence="3">The sequence shown here is derived from an EMBL/GenBank/DDBJ whole genome shotgun (WGS) entry which is preliminary data.</text>
</comment>
<feature type="region of interest" description="Disordered" evidence="2">
    <location>
        <begin position="2071"/>
        <end position="2093"/>
    </location>
</feature>
<feature type="compositionally biased region" description="Basic and acidic residues" evidence="2">
    <location>
        <begin position="447"/>
        <end position="461"/>
    </location>
</feature>
<keyword evidence="4" id="KW-1185">Reference proteome</keyword>
<dbReference type="Proteomes" id="UP001224775">
    <property type="component" value="Unassembled WGS sequence"/>
</dbReference>
<feature type="compositionally biased region" description="Acidic residues" evidence="2">
    <location>
        <begin position="364"/>
        <end position="404"/>
    </location>
</feature>
<name>A0AAD8YFH5_9STRA</name>
<organism evidence="3 4">
    <name type="scientific">Skeletonema marinoi</name>
    <dbReference type="NCBI Taxonomy" id="267567"/>
    <lineage>
        <taxon>Eukaryota</taxon>
        <taxon>Sar</taxon>
        <taxon>Stramenopiles</taxon>
        <taxon>Ochrophyta</taxon>
        <taxon>Bacillariophyta</taxon>
        <taxon>Coscinodiscophyceae</taxon>
        <taxon>Thalassiosirophycidae</taxon>
        <taxon>Thalassiosirales</taxon>
        <taxon>Skeletonemataceae</taxon>
        <taxon>Skeletonema</taxon>
        <taxon>Skeletonema marinoi-dohrnii complex</taxon>
    </lineage>
</organism>
<reference evidence="3" key="1">
    <citation type="submission" date="2023-06" db="EMBL/GenBank/DDBJ databases">
        <title>Survivors Of The Sea: Transcriptome response of Skeletonema marinoi to long-term dormancy.</title>
        <authorList>
            <person name="Pinder M.I.M."/>
            <person name="Kourtchenko O."/>
            <person name="Robertson E.K."/>
            <person name="Larsson T."/>
            <person name="Maumus F."/>
            <person name="Osuna-Cruz C.M."/>
            <person name="Vancaester E."/>
            <person name="Stenow R."/>
            <person name="Vandepoele K."/>
            <person name="Ploug H."/>
            <person name="Bruchert V."/>
            <person name="Godhe A."/>
            <person name="Topel M."/>
        </authorList>
    </citation>
    <scope>NUCLEOTIDE SEQUENCE</scope>
    <source>
        <strain evidence="3">R05AC</strain>
    </source>
</reference>
<feature type="region of interest" description="Disordered" evidence="2">
    <location>
        <begin position="1689"/>
        <end position="1720"/>
    </location>
</feature>
<keyword evidence="1" id="KW-0175">Coiled coil</keyword>
<dbReference type="InterPro" id="IPR026728">
    <property type="entry name" value="BLTP3A/B"/>
</dbReference>
<feature type="region of interest" description="Disordered" evidence="2">
    <location>
        <begin position="349"/>
        <end position="409"/>
    </location>
</feature>
<proteinExistence type="predicted"/>
<evidence type="ECO:0000256" key="1">
    <source>
        <dbReference type="SAM" id="Coils"/>
    </source>
</evidence>
<sequence length="2144" mass="236889">MESFVLNLFSDQLSKVILDFNPNTINANLLSGKGSITNLRLNVDVINEFLNKPPHGSLPFVKFTEIRLSELRVEVTSYTNLKKAPIVLVIEEIHASAVEPMEYYLDPANAQNKAQPPPQQQSSNQARQQYGLLHRILDNLSIKINRIHLTFQTLGKFKTLRRGIWTPPPVSVTLENIEWISVSEAGNPGTPESVWAHNELFAQQRRYRKEGNAPQHRSYIIYKRLSMICHVRLSSEAHYEQTGKLKNVKSAALISNTQIDVHVAYIRRLRDAGVTGIDVDVLCHDMDINLDIASLSDANNGSNASQSSGCDVGSFVHMMMGLLHCYYKDRSFVDPLLPDGIRNETKQHISVGEAQQLEKGLAESTDDKEPEEEEIGPDDFMPEVSLMDDDDSESDYEEEPDGEHDEAFLEWKRRYDVQKDGAASDIDATDSTNVVSQTPSAVTVPEKGPKKEGKKDDAEKKAYKRKRKAVIVIASGAQKFEKLSFSLSVSRVNVKLFLPSHSSIESNSLNTFDRHCVELLVEGLVAECIWPKVSGEIGGHVQFSFGYVHILDLLQRLCENPDNGESSWTAVKLFPLLKIGTRLFQGHDIFALPQHLKKGWGDDKQLASGVDKCEEFPSMETRRTTWTWDRPRRGKRAFGLKSTISFVDEKLTTWSKTSVNHEACLGVVDVVLDSVPIDNMLKVFSNQNSLIDARWLSGDWTAEICSDTIATDRFHMKDYLQPLPAFYQSHGISPSSTLPSSELRSITAHLGSIKIRLPNPGGSISSFGMTDVICGFTEATIIVSSDLPQSFLSGRIMACENSSPDFPNDPTDISCTQESQQASSAEGNTQFRMQVSVTNFSVDIVPMHQALHRDDINAKSLIAPTNVTLMTSLEQTGATKQSIIVSVLLQELESCINLRLLCGALQTLKHHACNIMLRSNGTSQINGKAPVTNDGGNTNVSLALCFHVPHINVQCLGEDSDLQSKLLFQAKAKQFELGSESMRGTIEHRSVLKLAIGVISVDVCSEGDMLELLSIGSETSHVVALGHIAAASCSLSNEEETPKDSGGLLLRVEHHCDVSGTMPSLSYAIDSKSPLAISLSFDALEVFLKKVVDALSLPVLEQSTSISIGNSIVVSIHQLCSIFASSEEDSDAEVYHEERARNTLMRFYLAKVVLLLEVSDEKSFLVLLEDIEIASGQYDKIASLTENSIDDDLFVYKHCGGDNRSWLEAYDLLDQDTKEASATFYALKLQHTVMDVVAGNNFDIVMPTSVVDYRFPIPKGGSSKPSLIDIKSMKKMMRHSMKVGKSFSSSYYKLYSMLHATLSSDLSPTAMRLHALIGDYHEKMQAVICHMNAEVHSLREGIFFKERERIGALALASSTASGWVRVGEDSSFSTTRLFTSATFWRYWMVLDKSVIVLYKAPGCTAPSFIIPIHKRTKLRTISMASSSNKNTVVGNHLRQRGFALFDESEGMELFFVTNNQAEYNMFVSSIGRVLNLMQTDSNMKVQTGDESVSMGESINSTNLLSEAGTMSQTNQTAQVDSSLDKTSAMVANHSNDPLSVFDATATTDAIIEDSQAELVEETDEMIDIQLDEEEESTEAGFASNRLSQYEQQDNQLQSEDASTSDKATANASLSMRERLALAKGKSKLATSKFGTTLKTAKLAASEISREDIKQKGSQKMTVLKKTANTKLSSAAVLGKVGLMQATTAVRSSIHHDQSSRTNSSDSMDKQNPSKLEKVNKSMSSAMQRLHIDDKVTRISTAVKSVRSESQVVRQMSSEMVSRRKIGIAEEHLNKPVKFDARETFSAISGHPTKVKSIVSGESLATNDQVCARADLQKFNESWLVDVSAVGMSNPHAMADINVAKDVSTKPHHHLKYEITLTDICNEVNKHSVQRSISELLVFHVVISELLAKTSATRDHPDTPPVERLQVAGSLFERMIEGNTLPQNLSSVRDMHCEWIKLFASTLLDSYLPEQVLEAIREFFDMKQGGGLSTRKFSDVNVLHSNEESCAATEQTNEAFDTFAKAVSNQSQDVHSYSLVSSSNDRAGSHLLDIIMSAYNEATSERDNALATLAVSSVLNDHHIMQEQLAKAKSNKAPNGGMNRQSSGHQSSDDEMLALCKQLGSEIAARTSAELEINRLKEQLELERKIAHTKEAELLEQISKK</sequence>
<accession>A0AAD8YFH5</accession>
<evidence type="ECO:0000313" key="3">
    <source>
        <dbReference type="EMBL" id="KAK1745566.1"/>
    </source>
</evidence>
<dbReference type="PANTHER" id="PTHR22774">
    <property type="entry name" value="CHOREIN N-TERMINAL DOMAIN-CONTAINING PROTEIN"/>
    <property type="match status" value="1"/>
</dbReference>
<feature type="compositionally biased region" description="Polar residues" evidence="2">
    <location>
        <begin position="1699"/>
        <end position="1713"/>
    </location>
</feature>